<evidence type="ECO:0000256" key="1">
    <source>
        <dbReference type="ARBA" id="ARBA00022729"/>
    </source>
</evidence>
<organism evidence="3 4">
    <name type="scientific">Natrarchaeobius chitinivorans</name>
    <dbReference type="NCBI Taxonomy" id="1679083"/>
    <lineage>
        <taxon>Archaea</taxon>
        <taxon>Methanobacteriati</taxon>
        <taxon>Methanobacteriota</taxon>
        <taxon>Stenosarchaea group</taxon>
        <taxon>Halobacteria</taxon>
        <taxon>Halobacteriales</taxon>
        <taxon>Natrialbaceae</taxon>
        <taxon>Natrarchaeobius</taxon>
    </lineage>
</organism>
<reference evidence="3 4" key="1">
    <citation type="submission" date="2018-10" db="EMBL/GenBank/DDBJ databases">
        <title>Natrarchaeobius chitinivorans gen. nov., sp. nov., and Natrarchaeobius haloalkaliphilus sp. nov., alkaliphilic, chitin-utilizing haloarchaea from hypersaline alkaline lakes.</title>
        <authorList>
            <person name="Sorokin D.Y."/>
            <person name="Elcheninov A.G."/>
            <person name="Kostrikina N.A."/>
            <person name="Bale N.J."/>
            <person name="Sinninghe Damste J.S."/>
            <person name="Khijniak T.V."/>
            <person name="Kublanov I.V."/>
            <person name="Toshchakov S.V."/>
        </authorList>
    </citation>
    <scope>NUCLEOTIDE SEQUENCE [LARGE SCALE GENOMIC DNA]</scope>
    <source>
        <strain evidence="3 4">AArcht4T</strain>
    </source>
</reference>
<dbReference type="RefSeq" id="WP_124195703.1">
    <property type="nucleotide sequence ID" value="NZ_REGA01000008.1"/>
</dbReference>
<feature type="compositionally biased region" description="Gly residues" evidence="2">
    <location>
        <begin position="40"/>
        <end position="72"/>
    </location>
</feature>
<feature type="region of interest" description="Disordered" evidence="2">
    <location>
        <begin position="31"/>
        <end position="96"/>
    </location>
</feature>
<dbReference type="PROSITE" id="PS51257">
    <property type="entry name" value="PROKAR_LIPOPROTEIN"/>
    <property type="match status" value="1"/>
</dbReference>
<dbReference type="AlphaFoldDB" id="A0A3N6LVV0"/>
<dbReference type="SUPFAM" id="SSF53850">
    <property type="entry name" value="Periplasmic binding protein-like II"/>
    <property type="match status" value="1"/>
</dbReference>
<evidence type="ECO:0000256" key="2">
    <source>
        <dbReference type="SAM" id="MobiDB-lite"/>
    </source>
</evidence>
<comment type="caution">
    <text evidence="3">The sequence shown here is derived from an EMBL/GenBank/DDBJ whole genome shotgun (WGS) entry which is preliminary data.</text>
</comment>
<sequence>MVRRDSSQTPRTTSRRPFLALAGAAVAGTTGIAGCLGDENGNGSGNGGSDDGGNGGGNGGSDDGGNGNGDAGGTTVADAEPLASPVDPSGVSWDDLGDLEGDITVYSGRTRDQIDLVFEELENEYDGLEIHRNYDDNDVQVNQLVQEGDATPADVFYSQDPGALGAVHDEGLVQELPEDVVDTVPESYREPGGHWTGVSGRVRSIMYNEDRLDETPFDSWDELPTDIFAYAEDDRFKGIISTRPNSGTFRGFIQAMVDLEGEEATRQWVRDFMDQDPQLFSGGSSQAAAVEQGGDDDPIIGLGNSYYAARLVNEDPDSPIRVTFTEDDPGSLFSVAGVAATNSVEDPELVAEFVRHLVAVEGQEFMMDANGEFPVVEGVDYVGPLPSPDELNSPTFDLSEFDMELQEASELLEDEGMMPL</sequence>
<dbReference type="Proteomes" id="UP000282323">
    <property type="component" value="Unassembled WGS sequence"/>
</dbReference>
<proteinExistence type="predicted"/>
<dbReference type="Pfam" id="PF13343">
    <property type="entry name" value="SBP_bac_6"/>
    <property type="match status" value="1"/>
</dbReference>
<dbReference type="PANTHER" id="PTHR30006">
    <property type="entry name" value="THIAMINE-BINDING PERIPLASMIC PROTEIN-RELATED"/>
    <property type="match status" value="1"/>
</dbReference>
<keyword evidence="4" id="KW-1185">Reference proteome</keyword>
<evidence type="ECO:0000313" key="3">
    <source>
        <dbReference type="EMBL" id="RQG94633.1"/>
    </source>
</evidence>
<dbReference type="PANTHER" id="PTHR30006:SF15">
    <property type="entry name" value="IRON-UTILIZATION PERIPLASMIC PROTEIN"/>
    <property type="match status" value="1"/>
</dbReference>
<dbReference type="OrthoDB" id="305188at2157"/>
<evidence type="ECO:0000313" key="4">
    <source>
        <dbReference type="Proteomes" id="UP000282323"/>
    </source>
</evidence>
<dbReference type="Gene3D" id="3.40.190.10">
    <property type="entry name" value="Periplasmic binding protein-like II"/>
    <property type="match status" value="2"/>
</dbReference>
<dbReference type="EMBL" id="REGA01000008">
    <property type="protein sequence ID" value="RQG94633.1"/>
    <property type="molecule type" value="Genomic_DNA"/>
</dbReference>
<name>A0A3N6LVV0_NATCH</name>
<keyword evidence="1" id="KW-0732">Signal</keyword>
<gene>
    <name evidence="3" type="ORF">EA473_11160</name>
</gene>
<protein>
    <submittedName>
        <fullName evidence="3">Extracellular solute-binding protein</fullName>
    </submittedName>
</protein>
<accession>A0A3N6LVV0</accession>